<evidence type="ECO:0000313" key="2">
    <source>
        <dbReference type="Proteomes" id="UP000222564"/>
    </source>
</evidence>
<dbReference type="NCBIfam" id="TIGR01784">
    <property type="entry name" value="T_den_put_tspse"/>
    <property type="match status" value="1"/>
</dbReference>
<dbReference type="PANTHER" id="PTHR41317">
    <property type="entry name" value="PD-(D_E)XK NUCLEASE FAMILY TRANSPOSASE"/>
    <property type="match status" value="1"/>
</dbReference>
<sequence>AVLKPPPGQELHDVELLDRELDPKYLLDRAARLDILARTAAGALVNVELQIANKYNIDKRTLFYWAGLYHGQLSSGQDFIHLRKTITITINILGFNQFKGKTKYQHTFRIIPHQGRRDR</sequence>
<proteinExistence type="predicted"/>
<dbReference type="AlphaFoldDB" id="A0A2C6MEM1"/>
<dbReference type="EMBL" id="AWQQ01000076">
    <property type="protein sequence ID" value="PHJ37813.1"/>
    <property type="molecule type" value="Genomic_DNA"/>
</dbReference>
<gene>
    <name evidence="1" type="ORF">P378_13730</name>
</gene>
<dbReference type="InterPro" id="IPR010106">
    <property type="entry name" value="RpnA"/>
</dbReference>
<comment type="caution">
    <text evidence="1">The sequence shown here is derived from an EMBL/GenBank/DDBJ whole genome shotgun (WGS) entry which is preliminary data.</text>
</comment>
<dbReference type="RefSeq" id="WP_238473184.1">
    <property type="nucleotide sequence ID" value="NZ_AWQQ01000076.1"/>
</dbReference>
<feature type="non-terminal residue" evidence="1">
    <location>
        <position position="1"/>
    </location>
</feature>
<keyword evidence="2" id="KW-1185">Reference proteome</keyword>
<protein>
    <recommendedName>
        <fullName evidence="3">Transposase</fullName>
    </recommendedName>
</protein>
<evidence type="ECO:0000313" key="1">
    <source>
        <dbReference type="EMBL" id="PHJ37813.1"/>
    </source>
</evidence>
<organism evidence="1 2">
    <name type="scientific">Desulforamulus profundi</name>
    <dbReference type="NCBI Taxonomy" id="1383067"/>
    <lineage>
        <taxon>Bacteria</taxon>
        <taxon>Bacillati</taxon>
        <taxon>Bacillota</taxon>
        <taxon>Clostridia</taxon>
        <taxon>Eubacteriales</taxon>
        <taxon>Peptococcaceae</taxon>
        <taxon>Desulforamulus</taxon>
    </lineage>
</organism>
<evidence type="ECO:0008006" key="3">
    <source>
        <dbReference type="Google" id="ProtNLM"/>
    </source>
</evidence>
<reference evidence="1 2" key="1">
    <citation type="submission" date="2013-09" db="EMBL/GenBank/DDBJ databases">
        <title>Biodegradation of hydrocarbons in the deep terrestrial subsurface : characterization of a microbial consortium composed of two Desulfotomaculum species originating from a deep geological formation.</title>
        <authorList>
            <person name="Aullo T."/>
            <person name="Berlendis S."/>
            <person name="Lascourreges J.-F."/>
            <person name="Dessort D."/>
            <person name="Saint-Laurent S."/>
            <person name="Schraauwers B."/>
            <person name="Mas J."/>
            <person name="Magot M."/>
            <person name="Ranchou-Peyruse A."/>
        </authorList>
    </citation>
    <scope>NUCLEOTIDE SEQUENCE [LARGE SCALE GENOMIC DNA]</scope>
    <source>
        <strain evidence="1 2">Bs107</strain>
    </source>
</reference>
<accession>A0A2C6MEM1</accession>
<dbReference type="Pfam" id="PF12784">
    <property type="entry name" value="PDDEXK_2"/>
    <property type="match status" value="1"/>
</dbReference>
<name>A0A2C6MEM1_9FIRM</name>
<dbReference type="PANTHER" id="PTHR41317:SF1">
    <property type="entry name" value="PD-(D_E)XK NUCLEASE FAMILY TRANSPOSASE"/>
    <property type="match status" value="1"/>
</dbReference>
<dbReference type="Proteomes" id="UP000222564">
    <property type="component" value="Unassembled WGS sequence"/>
</dbReference>